<dbReference type="InterPro" id="IPR001193">
    <property type="entry name" value="MBTPS2"/>
</dbReference>
<organism evidence="10 11">
    <name type="scientific">Amphritea japonica ATCC BAA-1530</name>
    <dbReference type="NCBI Taxonomy" id="1278309"/>
    <lineage>
        <taxon>Bacteria</taxon>
        <taxon>Pseudomonadati</taxon>
        <taxon>Pseudomonadota</taxon>
        <taxon>Gammaproteobacteria</taxon>
        <taxon>Oceanospirillales</taxon>
        <taxon>Oceanospirillaceae</taxon>
        <taxon>Amphritea</taxon>
    </lineage>
</organism>
<evidence type="ECO:0000259" key="9">
    <source>
        <dbReference type="Pfam" id="PF02163"/>
    </source>
</evidence>
<dbReference type="GO" id="GO:0012505">
    <property type="term" value="C:endomembrane system"/>
    <property type="evidence" value="ECO:0007669"/>
    <property type="project" value="UniProtKB-SubCell"/>
</dbReference>
<sequence>MSASLFSPFWHRVATVKPRLRSHVEINRHIYRGDVWYVIQDDASGRYHRFTPQAYALIGLMDGQRDLDKIWHSAGDQLGDDMPSQDEVIQLLSQLYRVDLIQTDVIPDITEAAERRAKDRRTKMLAMVKSPLAVKIPLIDPEPFLNRTAGISRWLFNPFTGLIWLWCIGWALMQAGYHWDELTNNLADRVFATENLFLIWLVYPVVKLIHEFGHAYALKRWGGEVHEMGVMFLIFMPIPYVDASSSAAFRSKYPRMMVAAAGIAVEAFIAAVAMAVWVYSEPGLVRSLAFNTVLIAGVSTLLFNGNPLLRFDAYYVLADFLEIPNLASRGNRQVAYLCKRYLLGQEHEESPAYTRGEARWLLIYSITSFIYRIFITISIVLFVASELFFIGVLLAMLSLYNMFVKPLFNIIKYLFVDRNMVQKRGRSALVTVVVTGFVGVILFAIPVPRMTLAHGVFWAPESSRLMAGSNGFLEELKVSSGTEVQAGQPLLVSTNQELESQLNKTAGRIKELLVHYRTAVAGARQNEAGIIQEEIRQSRAELARALEEKRALVMNSPADGVFQLAMPVDPHSRYIPRGTLIGYLLQPGDYRVRAVVGQNEVAAVRNDLQGVTVKVSENLDDTIEASLVGEIPSAQKELPSAALSVDGGGQFALDPASQDRPEAFDPVFLFDIQVKNLPVSRIGERVYVRFEHTPEPIGFRIYRQIRRTLLRELEF</sequence>
<dbReference type="Proteomes" id="UP000595663">
    <property type="component" value="Chromosome"/>
</dbReference>
<evidence type="ECO:0000256" key="4">
    <source>
        <dbReference type="ARBA" id="ARBA00022692"/>
    </source>
</evidence>
<reference evidence="10 11" key="1">
    <citation type="journal article" date="2008" name="Int. J. Syst. Evol. Microbiol.">
        <title>Amphritea japonica sp. nov. and Amphritea balenae sp. nov., isolated from the sediment adjacent to sperm whale carcasses off Kagoshima, Japan.</title>
        <authorList>
            <person name="Miyazaki M."/>
            <person name="Nogi Y."/>
            <person name="Fujiwara Y."/>
            <person name="Kawato M."/>
            <person name="Nagahama T."/>
            <person name="Kubokawa K."/>
            <person name="Horikoshi K."/>
        </authorList>
    </citation>
    <scope>NUCLEOTIDE SEQUENCE [LARGE SCALE GENOMIC DNA]</scope>
    <source>
        <strain evidence="10 11">ATCC BAA-1530</strain>
    </source>
</reference>
<dbReference type="GO" id="GO:0016020">
    <property type="term" value="C:membrane"/>
    <property type="evidence" value="ECO:0007669"/>
    <property type="project" value="InterPro"/>
</dbReference>
<comment type="subcellular location">
    <subcellularLocation>
        <location evidence="2">Endomembrane system</location>
        <topology evidence="2">Multi-pass membrane protein</topology>
    </subcellularLocation>
</comment>
<keyword evidence="11" id="KW-1185">Reference proteome</keyword>
<dbReference type="KEGG" id="ajp:AMJAP_2952"/>
<evidence type="ECO:0000256" key="6">
    <source>
        <dbReference type="ARBA" id="ARBA00023136"/>
    </source>
</evidence>
<evidence type="ECO:0000256" key="8">
    <source>
        <dbReference type="SAM" id="Phobius"/>
    </source>
</evidence>
<gene>
    <name evidence="10" type="ORF">AMJAP_2952</name>
</gene>
<name>A0A7R6PQ92_9GAMM</name>
<dbReference type="Gene3D" id="1.10.10.1150">
    <property type="entry name" value="Coenzyme PQQ synthesis protein D (PqqD)"/>
    <property type="match status" value="1"/>
</dbReference>
<evidence type="ECO:0000256" key="7">
    <source>
        <dbReference type="SAM" id="Coils"/>
    </source>
</evidence>
<feature type="transmembrane region" description="Helical" evidence="8">
    <location>
        <begin position="361"/>
        <end position="382"/>
    </location>
</feature>
<keyword evidence="10" id="KW-0378">Hydrolase</keyword>
<keyword evidence="7" id="KW-0175">Coiled coil</keyword>
<evidence type="ECO:0000313" key="10">
    <source>
        <dbReference type="EMBL" id="BBB27538.1"/>
    </source>
</evidence>
<feature type="transmembrane region" description="Helical" evidence="8">
    <location>
        <begin position="256"/>
        <end position="278"/>
    </location>
</feature>
<dbReference type="GO" id="GO:0004222">
    <property type="term" value="F:metalloendopeptidase activity"/>
    <property type="evidence" value="ECO:0007669"/>
    <property type="project" value="InterPro"/>
</dbReference>
<comment type="cofactor">
    <cofactor evidence="1">
        <name>Zn(2+)</name>
        <dbReference type="ChEBI" id="CHEBI:29105"/>
    </cofactor>
</comment>
<dbReference type="InterPro" id="IPR008915">
    <property type="entry name" value="Peptidase_M50"/>
</dbReference>
<keyword evidence="6 8" id="KW-0472">Membrane</keyword>
<evidence type="ECO:0000256" key="1">
    <source>
        <dbReference type="ARBA" id="ARBA00001947"/>
    </source>
</evidence>
<protein>
    <submittedName>
        <fullName evidence="10">Peptide zinc metalloprotease protein</fullName>
    </submittedName>
</protein>
<feature type="coiled-coil region" evidence="7">
    <location>
        <begin position="495"/>
        <end position="555"/>
    </location>
</feature>
<proteinExistence type="inferred from homology"/>
<feature type="transmembrane region" description="Helical" evidence="8">
    <location>
        <begin position="154"/>
        <end position="173"/>
    </location>
</feature>
<dbReference type="Pfam" id="PF02163">
    <property type="entry name" value="Peptidase_M50"/>
    <property type="match status" value="1"/>
</dbReference>
<feature type="transmembrane region" description="Helical" evidence="8">
    <location>
        <begin position="284"/>
        <end position="303"/>
    </location>
</feature>
<dbReference type="AlphaFoldDB" id="A0A7R6PQ92"/>
<dbReference type="PANTHER" id="PTHR13325:SF3">
    <property type="entry name" value="MEMBRANE-BOUND TRANSCRIPTION FACTOR SITE-2 PROTEASE"/>
    <property type="match status" value="1"/>
</dbReference>
<keyword evidence="5 8" id="KW-1133">Transmembrane helix</keyword>
<evidence type="ECO:0000256" key="3">
    <source>
        <dbReference type="ARBA" id="ARBA00007931"/>
    </source>
</evidence>
<comment type="similarity">
    <text evidence="3">Belongs to the peptidase M50B family.</text>
</comment>
<feature type="transmembrane region" description="Helical" evidence="8">
    <location>
        <begin position="388"/>
        <end position="408"/>
    </location>
</feature>
<feature type="domain" description="Peptidase M50" evidence="9">
    <location>
        <begin position="205"/>
        <end position="364"/>
    </location>
</feature>
<feature type="transmembrane region" description="Helical" evidence="8">
    <location>
        <begin position="428"/>
        <end position="447"/>
    </location>
</feature>
<dbReference type="PANTHER" id="PTHR13325">
    <property type="entry name" value="PROTEASE M50 MEMBRANE-BOUND TRANSCRIPTION FACTOR SITE 2 PROTEASE"/>
    <property type="match status" value="1"/>
</dbReference>
<dbReference type="GO" id="GO:0005737">
    <property type="term" value="C:cytoplasm"/>
    <property type="evidence" value="ECO:0007669"/>
    <property type="project" value="TreeGrafter"/>
</dbReference>
<accession>A0A7R6PQ92</accession>
<dbReference type="GO" id="GO:0031293">
    <property type="term" value="P:membrane protein intracellular domain proteolysis"/>
    <property type="evidence" value="ECO:0007669"/>
    <property type="project" value="TreeGrafter"/>
</dbReference>
<dbReference type="EMBL" id="AP014545">
    <property type="protein sequence ID" value="BBB27538.1"/>
    <property type="molecule type" value="Genomic_DNA"/>
</dbReference>
<evidence type="ECO:0000313" key="11">
    <source>
        <dbReference type="Proteomes" id="UP000595663"/>
    </source>
</evidence>
<keyword evidence="4 8" id="KW-0812">Transmembrane</keyword>
<dbReference type="InterPro" id="IPR041881">
    <property type="entry name" value="PqqD_sf"/>
</dbReference>
<keyword evidence="10" id="KW-0482">Metalloprotease</keyword>
<dbReference type="OrthoDB" id="9759690at2"/>
<keyword evidence="10" id="KW-0645">Protease</keyword>
<evidence type="ECO:0000256" key="2">
    <source>
        <dbReference type="ARBA" id="ARBA00004127"/>
    </source>
</evidence>
<feature type="transmembrane region" description="Helical" evidence="8">
    <location>
        <begin position="228"/>
        <end position="249"/>
    </location>
</feature>
<evidence type="ECO:0000256" key="5">
    <source>
        <dbReference type="ARBA" id="ARBA00022989"/>
    </source>
</evidence>